<keyword evidence="2" id="KW-0732">Signal</keyword>
<feature type="region of interest" description="Disordered" evidence="1">
    <location>
        <begin position="53"/>
        <end position="73"/>
    </location>
</feature>
<gene>
    <name evidence="3" type="ORF">E2562_018462</name>
</gene>
<name>A0A6G1EMF7_9ORYZ</name>
<comment type="caution">
    <text evidence="3">The sequence shown here is derived from an EMBL/GenBank/DDBJ whole genome shotgun (WGS) entry which is preliminary data.</text>
</comment>
<feature type="chain" id="PRO_5026015406" description="Dirigent protein" evidence="2">
    <location>
        <begin position="27"/>
        <end position="108"/>
    </location>
</feature>
<reference evidence="3 4" key="1">
    <citation type="submission" date="2019-11" db="EMBL/GenBank/DDBJ databases">
        <title>Whole genome sequence of Oryza granulata.</title>
        <authorList>
            <person name="Li W."/>
        </authorList>
    </citation>
    <scope>NUCLEOTIDE SEQUENCE [LARGE SCALE GENOMIC DNA]</scope>
    <source>
        <strain evidence="4">cv. Menghai</strain>
        <tissue evidence="3">Leaf</tissue>
    </source>
</reference>
<evidence type="ECO:0000313" key="3">
    <source>
        <dbReference type="EMBL" id="KAF0925806.1"/>
    </source>
</evidence>
<dbReference type="AlphaFoldDB" id="A0A6G1EMF7"/>
<accession>A0A6G1EMF7</accession>
<evidence type="ECO:0000256" key="2">
    <source>
        <dbReference type="SAM" id="SignalP"/>
    </source>
</evidence>
<organism evidence="3 4">
    <name type="scientific">Oryza meyeriana var. granulata</name>
    <dbReference type="NCBI Taxonomy" id="110450"/>
    <lineage>
        <taxon>Eukaryota</taxon>
        <taxon>Viridiplantae</taxon>
        <taxon>Streptophyta</taxon>
        <taxon>Embryophyta</taxon>
        <taxon>Tracheophyta</taxon>
        <taxon>Spermatophyta</taxon>
        <taxon>Magnoliopsida</taxon>
        <taxon>Liliopsida</taxon>
        <taxon>Poales</taxon>
        <taxon>Poaceae</taxon>
        <taxon>BOP clade</taxon>
        <taxon>Oryzoideae</taxon>
        <taxon>Oryzeae</taxon>
        <taxon>Oryzinae</taxon>
        <taxon>Oryza</taxon>
        <taxon>Oryza meyeriana</taxon>
    </lineage>
</organism>
<evidence type="ECO:0008006" key="5">
    <source>
        <dbReference type="Google" id="ProtNLM"/>
    </source>
</evidence>
<evidence type="ECO:0000256" key="1">
    <source>
        <dbReference type="SAM" id="MobiDB-lite"/>
    </source>
</evidence>
<evidence type="ECO:0000313" key="4">
    <source>
        <dbReference type="Proteomes" id="UP000479710"/>
    </source>
</evidence>
<feature type="compositionally biased region" description="Low complexity" evidence="1">
    <location>
        <begin position="64"/>
        <end position="73"/>
    </location>
</feature>
<protein>
    <recommendedName>
        <fullName evidence="5">Dirigent protein</fullName>
    </recommendedName>
</protein>
<keyword evidence="4" id="KW-1185">Reference proteome</keyword>
<proteinExistence type="predicted"/>
<feature type="signal peptide" evidence="2">
    <location>
        <begin position="1"/>
        <end position="26"/>
    </location>
</feature>
<dbReference type="EMBL" id="SPHZ02000003">
    <property type="protein sequence ID" value="KAF0925806.1"/>
    <property type="molecule type" value="Genomic_DNA"/>
</dbReference>
<dbReference type="Proteomes" id="UP000479710">
    <property type="component" value="Unassembled WGS sequence"/>
</dbReference>
<sequence>MAITTSAHRCCLLFMALGLAVAVAAAARSPPSFAGELAGGSPAARVVIMHDVPSGQNPIHNDRSSFSSPPSSSTVVVAGGTLTAGRVVIMHDVPSGQNPVHNNRPSPP</sequence>